<dbReference type="Proteomes" id="UP000789525">
    <property type="component" value="Unassembled WGS sequence"/>
</dbReference>
<proteinExistence type="predicted"/>
<protein>
    <submittedName>
        <fullName evidence="1">4767_t:CDS:1</fullName>
    </submittedName>
</protein>
<sequence length="233" mass="26145">MSSQYTARLKVLQLPDEPFDENRLPLQIGSNVSVEHYNDFLNRCESSGYKFQLRDNGDVFIIDMAYREHEFIVSLLQDYFKIPNGGVILNPPIDVVGQPFHYCPSGNGEKIAPDIAVYPSMDYIPKPTLPYPGPPPSDINAKLWRQEVRGFRVWDFGTLQTGSQVASECNAPNLPAYQVNIPVSDVFWNPPIIAGVPVVAGYAEIVPNTINGNNFNIDLYQIQQLSLKVQDNN</sequence>
<dbReference type="EMBL" id="CAJVPT010005990">
    <property type="protein sequence ID" value="CAG8526364.1"/>
    <property type="molecule type" value="Genomic_DNA"/>
</dbReference>
<accession>A0ACA9LH37</accession>
<gene>
    <name evidence="1" type="ORF">ACOLOM_LOCUS3882</name>
</gene>
<evidence type="ECO:0000313" key="1">
    <source>
        <dbReference type="EMBL" id="CAG8526364.1"/>
    </source>
</evidence>
<comment type="caution">
    <text evidence="1">The sequence shown here is derived from an EMBL/GenBank/DDBJ whole genome shotgun (WGS) entry which is preliminary data.</text>
</comment>
<evidence type="ECO:0000313" key="2">
    <source>
        <dbReference type="Proteomes" id="UP000789525"/>
    </source>
</evidence>
<organism evidence="1 2">
    <name type="scientific">Acaulospora colombiana</name>
    <dbReference type="NCBI Taxonomy" id="27376"/>
    <lineage>
        <taxon>Eukaryota</taxon>
        <taxon>Fungi</taxon>
        <taxon>Fungi incertae sedis</taxon>
        <taxon>Mucoromycota</taxon>
        <taxon>Glomeromycotina</taxon>
        <taxon>Glomeromycetes</taxon>
        <taxon>Diversisporales</taxon>
        <taxon>Acaulosporaceae</taxon>
        <taxon>Acaulospora</taxon>
    </lineage>
</organism>
<reference evidence="1" key="1">
    <citation type="submission" date="2021-06" db="EMBL/GenBank/DDBJ databases">
        <authorList>
            <person name="Kallberg Y."/>
            <person name="Tangrot J."/>
            <person name="Rosling A."/>
        </authorList>
    </citation>
    <scope>NUCLEOTIDE SEQUENCE</scope>
    <source>
        <strain evidence="1">CL356</strain>
    </source>
</reference>
<name>A0ACA9LH37_9GLOM</name>
<keyword evidence="2" id="KW-1185">Reference proteome</keyword>